<dbReference type="PANTHER" id="PTHR43065:SF10">
    <property type="entry name" value="PEROXIDE STRESS-ACTIVATED HISTIDINE KINASE MAK3"/>
    <property type="match status" value="1"/>
</dbReference>
<sequence>MKDISLHMLDIVENSVRAEAKNIAVEVAEDTRADTLSMTVSDDGKGMSPELVQRVSDPFVTSRTTRKVGLGIPLLRSNAEQSGGYVVLTSKLGEGTRIQAVFGLTNIDRPPLGNIAETMASLILCNPDLEFRYVHRRDGEEIVLDTREMREILGPEVPLSDPSVAEWVRAYLQENIVSLHGGADYEVY</sequence>
<organism evidence="10 11">
    <name type="scientific">Gehongia tenuis</name>
    <dbReference type="NCBI Taxonomy" id="2763655"/>
    <lineage>
        <taxon>Bacteria</taxon>
        <taxon>Bacillati</taxon>
        <taxon>Bacillota</taxon>
        <taxon>Clostridia</taxon>
        <taxon>Christensenellales</taxon>
        <taxon>Christensenellaceae</taxon>
        <taxon>Gehongia</taxon>
    </lineage>
</organism>
<keyword evidence="8" id="KW-0902">Two-component regulatory system</keyword>
<dbReference type="PRINTS" id="PR00344">
    <property type="entry name" value="BCTRLSENSOR"/>
</dbReference>
<keyword evidence="11" id="KW-1185">Reference proteome</keyword>
<evidence type="ECO:0000256" key="4">
    <source>
        <dbReference type="ARBA" id="ARBA00022679"/>
    </source>
</evidence>
<keyword evidence="3" id="KW-0597">Phosphoprotein</keyword>
<comment type="catalytic activity">
    <reaction evidence="1">
        <text>ATP + protein L-histidine = ADP + protein N-phospho-L-histidine.</text>
        <dbReference type="EC" id="2.7.13.3"/>
    </reaction>
</comment>
<dbReference type="EC" id="2.7.13.3" evidence="2"/>
<keyword evidence="7 10" id="KW-0067">ATP-binding</keyword>
<reference evidence="10" key="1">
    <citation type="submission" date="2020-08" db="EMBL/GenBank/DDBJ databases">
        <title>Genome public.</title>
        <authorList>
            <person name="Liu C."/>
            <person name="Sun Q."/>
        </authorList>
    </citation>
    <scope>NUCLEOTIDE SEQUENCE</scope>
    <source>
        <strain evidence="10">NSJ-53</strain>
    </source>
</reference>
<evidence type="ECO:0000313" key="10">
    <source>
        <dbReference type="EMBL" id="MBC8530739.1"/>
    </source>
</evidence>
<keyword evidence="4" id="KW-0808">Transferase</keyword>
<dbReference type="InterPro" id="IPR003594">
    <property type="entry name" value="HATPase_dom"/>
</dbReference>
<dbReference type="Pfam" id="PF02518">
    <property type="entry name" value="HATPase_c"/>
    <property type="match status" value="1"/>
</dbReference>
<dbReference type="EMBL" id="JACRSR010000001">
    <property type="protein sequence ID" value="MBC8530739.1"/>
    <property type="molecule type" value="Genomic_DNA"/>
</dbReference>
<gene>
    <name evidence="10" type="ORF">H8696_02635</name>
</gene>
<dbReference type="InterPro" id="IPR004358">
    <property type="entry name" value="Sig_transdc_His_kin-like_C"/>
</dbReference>
<dbReference type="GO" id="GO:0000160">
    <property type="term" value="P:phosphorelay signal transduction system"/>
    <property type="evidence" value="ECO:0007669"/>
    <property type="project" value="UniProtKB-KW"/>
</dbReference>
<keyword evidence="5" id="KW-0547">Nucleotide-binding</keyword>
<accession>A0A926D3D7</accession>
<dbReference type="AlphaFoldDB" id="A0A926D3D7"/>
<protein>
    <recommendedName>
        <fullName evidence="2">histidine kinase</fullName>
        <ecNumber evidence="2">2.7.13.3</ecNumber>
    </recommendedName>
</protein>
<feature type="domain" description="Histidine kinase" evidence="9">
    <location>
        <begin position="1"/>
        <end position="106"/>
    </location>
</feature>
<dbReference type="InterPro" id="IPR005467">
    <property type="entry name" value="His_kinase_dom"/>
</dbReference>
<evidence type="ECO:0000256" key="1">
    <source>
        <dbReference type="ARBA" id="ARBA00000085"/>
    </source>
</evidence>
<name>A0A926D3D7_9FIRM</name>
<evidence type="ECO:0000259" key="9">
    <source>
        <dbReference type="PROSITE" id="PS50109"/>
    </source>
</evidence>
<dbReference type="GO" id="GO:0005524">
    <property type="term" value="F:ATP binding"/>
    <property type="evidence" value="ECO:0007669"/>
    <property type="project" value="UniProtKB-KW"/>
</dbReference>
<evidence type="ECO:0000256" key="8">
    <source>
        <dbReference type="ARBA" id="ARBA00023012"/>
    </source>
</evidence>
<evidence type="ECO:0000256" key="3">
    <source>
        <dbReference type="ARBA" id="ARBA00022553"/>
    </source>
</evidence>
<keyword evidence="6" id="KW-0418">Kinase</keyword>
<proteinExistence type="predicted"/>
<evidence type="ECO:0000256" key="7">
    <source>
        <dbReference type="ARBA" id="ARBA00022840"/>
    </source>
</evidence>
<dbReference type="Gene3D" id="3.30.565.10">
    <property type="entry name" value="Histidine kinase-like ATPase, C-terminal domain"/>
    <property type="match status" value="1"/>
</dbReference>
<dbReference type="RefSeq" id="WP_249314709.1">
    <property type="nucleotide sequence ID" value="NZ_JACRSR010000001.1"/>
</dbReference>
<evidence type="ECO:0000256" key="6">
    <source>
        <dbReference type="ARBA" id="ARBA00022777"/>
    </source>
</evidence>
<dbReference type="SMART" id="SM00387">
    <property type="entry name" value="HATPase_c"/>
    <property type="match status" value="1"/>
</dbReference>
<dbReference type="Proteomes" id="UP000623172">
    <property type="component" value="Unassembled WGS sequence"/>
</dbReference>
<dbReference type="GO" id="GO:0004673">
    <property type="term" value="F:protein histidine kinase activity"/>
    <property type="evidence" value="ECO:0007669"/>
    <property type="project" value="UniProtKB-EC"/>
</dbReference>
<comment type="caution">
    <text evidence="10">The sequence shown here is derived from an EMBL/GenBank/DDBJ whole genome shotgun (WGS) entry which is preliminary data.</text>
</comment>
<evidence type="ECO:0000313" key="11">
    <source>
        <dbReference type="Proteomes" id="UP000623172"/>
    </source>
</evidence>
<dbReference type="PROSITE" id="PS50109">
    <property type="entry name" value="HIS_KIN"/>
    <property type="match status" value="1"/>
</dbReference>
<evidence type="ECO:0000256" key="2">
    <source>
        <dbReference type="ARBA" id="ARBA00012438"/>
    </source>
</evidence>
<dbReference type="PANTHER" id="PTHR43065">
    <property type="entry name" value="SENSOR HISTIDINE KINASE"/>
    <property type="match status" value="1"/>
</dbReference>
<evidence type="ECO:0000256" key="5">
    <source>
        <dbReference type="ARBA" id="ARBA00022741"/>
    </source>
</evidence>
<dbReference type="InterPro" id="IPR036890">
    <property type="entry name" value="HATPase_C_sf"/>
</dbReference>
<dbReference type="SUPFAM" id="SSF55874">
    <property type="entry name" value="ATPase domain of HSP90 chaperone/DNA topoisomerase II/histidine kinase"/>
    <property type="match status" value="1"/>
</dbReference>